<proteinExistence type="predicted"/>
<keyword evidence="7" id="KW-1185">Reference proteome</keyword>
<feature type="domain" description="RNA polymerase sigma-70 region 2" evidence="5">
    <location>
        <begin position="25"/>
        <end position="92"/>
    </location>
</feature>
<keyword evidence="4" id="KW-0804">Transcription</keyword>
<keyword evidence="1" id="KW-0805">Transcription regulation</keyword>
<gene>
    <name evidence="6" type="ORF">FTUN_4173</name>
</gene>
<dbReference type="InterPro" id="IPR039425">
    <property type="entry name" value="RNA_pol_sigma-70-like"/>
</dbReference>
<evidence type="ECO:0000313" key="7">
    <source>
        <dbReference type="Proteomes" id="UP000503447"/>
    </source>
</evidence>
<accession>A0A6M5YT79</accession>
<dbReference type="EMBL" id="CP053452">
    <property type="protein sequence ID" value="QJW96616.1"/>
    <property type="molecule type" value="Genomic_DNA"/>
</dbReference>
<organism evidence="6 7">
    <name type="scientific">Frigoriglobus tundricola</name>
    <dbReference type="NCBI Taxonomy" id="2774151"/>
    <lineage>
        <taxon>Bacteria</taxon>
        <taxon>Pseudomonadati</taxon>
        <taxon>Planctomycetota</taxon>
        <taxon>Planctomycetia</taxon>
        <taxon>Gemmatales</taxon>
        <taxon>Gemmataceae</taxon>
        <taxon>Frigoriglobus</taxon>
    </lineage>
</organism>
<keyword evidence="3" id="KW-0238">DNA-binding</keyword>
<dbReference type="AlphaFoldDB" id="A0A6M5YT79"/>
<dbReference type="SUPFAM" id="SSF88946">
    <property type="entry name" value="Sigma2 domain of RNA polymerase sigma factors"/>
    <property type="match status" value="1"/>
</dbReference>
<dbReference type="Gene3D" id="1.10.1740.10">
    <property type="match status" value="1"/>
</dbReference>
<dbReference type="RefSeq" id="WP_171472163.1">
    <property type="nucleotide sequence ID" value="NZ_CP053452.2"/>
</dbReference>
<dbReference type="GO" id="GO:0016987">
    <property type="term" value="F:sigma factor activity"/>
    <property type="evidence" value="ECO:0007669"/>
    <property type="project" value="UniProtKB-KW"/>
</dbReference>
<dbReference type="GO" id="GO:0006352">
    <property type="term" value="P:DNA-templated transcription initiation"/>
    <property type="evidence" value="ECO:0007669"/>
    <property type="project" value="InterPro"/>
</dbReference>
<dbReference type="GO" id="GO:0003677">
    <property type="term" value="F:DNA binding"/>
    <property type="evidence" value="ECO:0007669"/>
    <property type="project" value="UniProtKB-KW"/>
</dbReference>
<keyword evidence="2" id="KW-0731">Sigma factor</keyword>
<protein>
    <submittedName>
        <fullName evidence="6">Transcriptional control</fullName>
    </submittedName>
</protein>
<dbReference type="Gene3D" id="1.10.10.2690">
    <property type="match status" value="1"/>
</dbReference>
<name>A0A6M5YT79_9BACT</name>
<evidence type="ECO:0000256" key="1">
    <source>
        <dbReference type="ARBA" id="ARBA00023015"/>
    </source>
</evidence>
<dbReference type="InterPro" id="IPR007627">
    <property type="entry name" value="RNA_pol_sigma70_r2"/>
</dbReference>
<reference evidence="7" key="1">
    <citation type="submission" date="2020-05" db="EMBL/GenBank/DDBJ databases">
        <title>Frigoriglobus tundricola gen. nov., sp. nov., a psychrotolerant cellulolytic planctomycete of the family Gemmataceae with two divergent copies of 16S rRNA gene.</title>
        <authorList>
            <person name="Kulichevskaya I.S."/>
            <person name="Ivanova A.A."/>
            <person name="Naumoff D.G."/>
            <person name="Beletsky A.V."/>
            <person name="Rijpstra W.I.C."/>
            <person name="Sinninghe Damste J.S."/>
            <person name="Mardanov A.V."/>
            <person name="Ravin N.V."/>
            <person name="Dedysh S.N."/>
        </authorList>
    </citation>
    <scope>NUCLEOTIDE SEQUENCE [LARGE SCALE GENOMIC DNA]</scope>
    <source>
        <strain evidence="7">PL17</strain>
    </source>
</reference>
<dbReference type="PANTHER" id="PTHR43133">
    <property type="entry name" value="RNA POLYMERASE ECF-TYPE SIGMA FACTO"/>
    <property type="match status" value="1"/>
</dbReference>
<dbReference type="PANTHER" id="PTHR43133:SF8">
    <property type="entry name" value="RNA POLYMERASE SIGMA FACTOR HI_1459-RELATED"/>
    <property type="match status" value="1"/>
</dbReference>
<dbReference type="KEGG" id="ftj:FTUN_4173"/>
<dbReference type="NCBIfam" id="TIGR02937">
    <property type="entry name" value="sigma70-ECF"/>
    <property type="match status" value="1"/>
</dbReference>
<evidence type="ECO:0000256" key="3">
    <source>
        <dbReference type="ARBA" id="ARBA00023125"/>
    </source>
</evidence>
<dbReference type="InterPro" id="IPR014284">
    <property type="entry name" value="RNA_pol_sigma-70_dom"/>
</dbReference>
<sequence>MHTTSATLLVRVRELADADAWGQFVRVYSPLLYVWAKQMGLRHDDAVDLVQDVFAVLVQKLPTFDHDKGQRFRGWLWTVTRRRWVERQRRAQLPLDAGRDPADLPAAAGATETGSVEEREFHTHLLRNVLPSLRGNFHESTWRAFWKHVVDGRPAAAVAEEEGLSVAAVYKAKLRVSAHLSKELGDLLGR</sequence>
<evidence type="ECO:0000259" key="5">
    <source>
        <dbReference type="Pfam" id="PF04542"/>
    </source>
</evidence>
<evidence type="ECO:0000256" key="2">
    <source>
        <dbReference type="ARBA" id="ARBA00023082"/>
    </source>
</evidence>
<dbReference type="Pfam" id="PF04542">
    <property type="entry name" value="Sigma70_r2"/>
    <property type="match status" value="1"/>
</dbReference>
<dbReference type="InterPro" id="IPR053721">
    <property type="entry name" value="Fimbrial_Adhesin_Reg"/>
</dbReference>
<dbReference type="InterPro" id="IPR013325">
    <property type="entry name" value="RNA_pol_sigma_r2"/>
</dbReference>
<evidence type="ECO:0000313" key="6">
    <source>
        <dbReference type="EMBL" id="QJW96616.1"/>
    </source>
</evidence>
<dbReference type="Proteomes" id="UP000503447">
    <property type="component" value="Chromosome"/>
</dbReference>
<evidence type="ECO:0000256" key="4">
    <source>
        <dbReference type="ARBA" id="ARBA00023163"/>
    </source>
</evidence>